<reference evidence="3 4" key="1">
    <citation type="submission" date="2016-10" db="EMBL/GenBank/DDBJ databases">
        <authorList>
            <person name="de Groot N.N."/>
        </authorList>
    </citation>
    <scope>NUCLEOTIDE SEQUENCE [LARGE SCALE GENOMIC DNA]</scope>
    <source>
        <strain evidence="3 4">ATCC 35022</strain>
    </source>
</reference>
<feature type="compositionally biased region" description="Acidic residues" evidence="1">
    <location>
        <begin position="49"/>
        <end position="59"/>
    </location>
</feature>
<feature type="transmembrane region" description="Helical" evidence="2">
    <location>
        <begin position="170"/>
        <end position="193"/>
    </location>
</feature>
<dbReference type="AlphaFoldDB" id="A0A1G6E1G6"/>
<sequence length="383" mass="41026">MTDYYYQSKDEDLPEEGEERRPRRLSPADQYPADRAFFTADGDPLPRDPEDDVPADDGEAASGYGDRTAYDLDLVPVEADDAYPSDADDPLDWDAEGAEGGPYAEDYDPDPDDDGEPYSPPLLPAPTAGGRVSVAESGMAAARRIRFDPTQERGAGHYTSARRHSRLVSVLKFALPGIALVGILAFLGFVQFAPAPDDAVITLSGINVESESVTMQTPHISGFDGTKRAYEVRAARAIQDLGNPKIVTMEEIVAQLRMDDGETAHLTATTGTYDDDTKQMVLSKGIALKTTNGYEANLEDAQVDIEKSHMTTGKPLTITTSQAKIEANAMEFRDNGKFVMFKNGVTVFFTPPDPKEGEATGTATTAPDAANADAPTATAGGSS</sequence>
<feature type="compositionally biased region" description="Acidic residues" evidence="1">
    <location>
        <begin position="105"/>
        <end position="116"/>
    </location>
</feature>
<name>A0A1G6E1G6_9HYPH</name>
<feature type="region of interest" description="Disordered" evidence="1">
    <location>
        <begin position="352"/>
        <end position="383"/>
    </location>
</feature>
<proteinExistence type="predicted"/>
<dbReference type="Gene3D" id="2.60.450.10">
    <property type="entry name" value="Lipopolysaccharide (LPS) transport protein A like domain"/>
    <property type="match status" value="1"/>
</dbReference>
<keyword evidence="2" id="KW-0472">Membrane</keyword>
<feature type="compositionally biased region" description="Low complexity" evidence="1">
    <location>
        <begin position="359"/>
        <end position="383"/>
    </location>
</feature>
<dbReference type="OrthoDB" id="7873824at2"/>
<evidence type="ECO:0000256" key="1">
    <source>
        <dbReference type="SAM" id="MobiDB-lite"/>
    </source>
</evidence>
<feature type="compositionally biased region" description="Acidic residues" evidence="1">
    <location>
        <begin position="78"/>
        <end position="97"/>
    </location>
</feature>
<evidence type="ECO:0000256" key="2">
    <source>
        <dbReference type="SAM" id="Phobius"/>
    </source>
</evidence>
<keyword evidence="2" id="KW-1133">Transmembrane helix</keyword>
<dbReference type="InterPro" id="IPR010664">
    <property type="entry name" value="LipoPS_assembly_LptC-rel"/>
</dbReference>
<evidence type="ECO:0008006" key="5">
    <source>
        <dbReference type="Google" id="ProtNLM"/>
    </source>
</evidence>
<evidence type="ECO:0000313" key="3">
    <source>
        <dbReference type="EMBL" id="SDB51289.1"/>
    </source>
</evidence>
<dbReference type="RefSeq" id="WP_139167902.1">
    <property type="nucleotide sequence ID" value="NZ_FMXQ01000009.1"/>
</dbReference>
<keyword evidence="4" id="KW-1185">Reference proteome</keyword>
<accession>A0A1G6E1G6</accession>
<keyword evidence="2" id="KW-0812">Transmembrane</keyword>
<protein>
    <recommendedName>
        <fullName evidence="5">Lipopolysaccharide export system protein LptC</fullName>
    </recommendedName>
</protein>
<feature type="region of interest" description="Disordered" evidence="1">
    <location>
        <begin position="1"/>
        <end position="130"/>
    </location>
</feature>
<dbReference type="Proteomes" id="UP000199071">
    <property type="component" value="Unassembled WGS sequence"/>
</dbReference>
<dbReference type="STRING" id="665467.SAMN02982931_04049"/>
<dbReference type="EMBL" id="FMXQ01000009">
    <property type="protein sequence ID" value="SDB51289.1"/>
    <property type="molecule type" value="Genomic_DNA"/>
</dbReference>
<organism evidence="3 4">
    <name type="scientific">Bauldia litoralis</name>
    <dbReference type="NCBI Taxonomy" id="665467"/>
    <lineage>
        <taxon>Bacteria</taxon>
        <taxon>Pseudomonadati</taxon>
        <taxon>Pseudomonadota</taxon>
        <taxon>Alphaproteobacteria</taxon>
        <taxon>Hyphomicrobiales</taxon>
        <taxon>Kaistiaceae</taxon>
        <taxon>Bauldia</taxon>
    </lineage>
</organism>
<evidence type="ECO:0000313" key="4">
    <source>
        <dbReference type="Proteomes" id="UP000199071"/>
    </source>
</evidence>
<dbReference type="Pfam" id="PF06835">
    <property type="entry name" value="LptC"/>
    <property type="match status" value="1"/>
</dbReference>
<gene>
    <name evidence="3" type="ORF">SAMN02982931_04049</name>
</gene>